<dbReference type="SUPFAM" id="SSF158472">
    <property type="entry name" value="HAMP domain-like"/>
    <property type="match status" value="1"/>
</dbReference>
<dbReference type="PANTHER" id="PTHR42878">
    <property type="entry name" value="TWO-COMPONENT HISTIDINE KINASE"/>
    <property type="match status" value="1"/>
</dbReference>
<protein>
    <recommendedName>
        <fullName evidence="3">histidine kinase</fullName>
        <ecNumber evidence="3">2.7.13.3</ecNumber>
    </recommendedName>
</protein>
<dbReference type="Gene3D" id="6.10.340.10">
    <property type="match status" value="1"/>
</dbReference>
<evidence type="ECO:0000259" key="16">
    <source>
        <dbReference type="PROSITE" id="PS50885"/>
    </source>
</evidence>
<dbReference type="PANTHER" id="PTHR42878:SF7">
    <property type="entry name" value="SENSOR HISTIDINE KINASE GLRK"/>
    <property type="match status" value="1"/>
</dbReference>
<dbReference type="SMART" id="SM00387">
    <property type="entry name" value="HATPase_c"/>
    <property type="match status" value="1"/>
</dbReference>
<feature type="transmembrane region" description="Helical" evidence="14">
    <location>
        <begin position="306"/>
        <end position="324"/>
    </location>
</feature>
<evidence type="ECO:0000256" key="12">
    <source>
        <dbReference type="ARBA" id="ARBA00023012"/>
    </source>
</evidence>
<accession>A0AAW4L1X3</accession>
<dbReference type="GO" id="GO:0005886">
    <property type="term" value="C:plasma membrane"/>
    <property type="evidence" value="ECO:0007669"/>
    <property type="project" value="UniProtKB-SubCell"/>
</dbReference>
<dbReference type="Pfam" id="PF02518">
    <property type="entry name" value="HATPase_c"/>
    <property type="match status" value="1"/>
</dbReference>
<evidence type="ECO:0000256" key="6">
    <source>
        <dbReference type="ARBA" id="ARBA00022679"/>
    </source>
</evidence>
<keyword evidence="10" id="KW-0067">ATP-binding</keyword>
<dbReference type="InterPro" id="IPR033463">
    <property type="entry name" value="sCache_3"/>
</dbReference>
<keyword evidence="18" id="KW-1185">Reference proteome</keyword>
<dbReference type="SMART" id="SM00304">
    <property type="entry name" value="HAMP"/>
    <property type="match status" value="1"/>
</dbReference>
<feature type="domain" description="Histidine kinase" evidence="15">
    <location>
        <begin position="535"/>
        <end position="753"/>
    </location>
</feature>
<feature type="transmembrane region" description="Helical" evidence="14">
    <location>
        <begin position="12"/>
        <end position="34"/>
    </location>
</feature>
<evidence type="ECO:0000256" key="3">
    <source>
        <dbReference type="ARBA" id="ARBA00012438"/>
    </source>
</evidence>
<dbReference type="InterPro" id="IPR013656">
    <property type="entry name" value="PAS_4"/>
</dbReference>
<evidence type="ECO:0000256" key="14">
    <source>
        <dbReference type="SAM" id="Phobius"/>
    </source>
</evidence>
<keyword evidence="11 14" id="KW-1133">Transmembrane helix</keyword>
<dbReference type="SUPFAM" id="SSF103190">
    <property type="entry name" value="Sensory domain-like"/>
    <property type="match status" value="1"/>
</dbReference>
<dbReference type="CDD" id="cd18773">
    <property type="entry name" value="PDC1_HK_sensor"/>
    <property type="match status" value="1"/>
</dbReference>
<evidence type="ECO:0000313" key="18">
    <source>
        <dbReference type="Proteomes" id="UP000811899"/>
    </source>
</evidence>
<dbReference type="CDD" id="cd00130">
    <property type="entry name" value="PAS"/>
    <property type="match status" value="1"/>
</dbReference>
<feature type="domain" description="HAMP" evidence="16">
    <location>
        <begin position="326"/>
        <end position="378"/>
    </location>
</feature>
<dbReference type="SMART" id="SM00091">
    <property type="entry name" value="PAS"/>
    <property type="match status" value="1"/>
</dbReference>
<dbReference type="SUPFAM" id="SSF55874">
    <property type="entry name" value="ATPase domain of HSP90 chaperone/DNA topoisomerase II/histidine kinase"/>
    <property type="match status" value="1"/>
</dbReference>
<dbReference type="GO" id="GO:0000156">
    <property type="term" value="F:phosphorelay response regulator activity"/>
    <property type="evidence" value="ECO:0007669"/>
    <property type="project" value="TreeGrafter"/>
</dbReference>
<evidence type="ECO:0000256" key="5">
    <source>
        <dbReference type="ARBA" id="ARBA00022553"/>
    </source>
</evidence>
<dbReference type="SUPFAM" id="SSF47384">
    <property type="entry name" value="Homodimeric domain of signal transducing histidine kinase"/>
    <property type="match status" value="1"/>
</dbReference>
<dbReference type="InterPro" id="IPR036890">
    <property type="entry name" value="HATPase_C_sf"/>
</dbReference>
<keyword evidence="6" id="KW-0808">Transferase</keyword>
<dbReference type="Pfam" id="PF08448">
    <property type="entry name" value="PAS_4"/>
    <property type="match status" value="1"/>
</dbReference>
<keyword evidence="13 14" id="KW-0472">Membrane</keyword>
<dbReference type="EMBL" id="JAHCVJ010000004">
    <property type="protein sequence ID" value="MBT0665074.1"/>
    <property type="molecule type" value="Genomic_DNA"/>
</dbReference>
<dbReference type="InterPro" id="IPR036097">
    <property type="entry name" value="HisK_dim/P_sf"/>
</dbReference>
<evidence type="ECO:0000256" key="2">
    <source>
        <dbReference type="ARBA" id="ARBA00004651"/>
    </source>
</evidence>
<reference evidence="17 18" key="1">
    <citation type="submission" date="2021-05" db="EMBL/GenBank/DDBJ databases">
        <title>The draft genome of Geobacter pelophilus DSM 12255.</title>
        <authorList>
            <person name="Xu Z."/>
            <person name="Masuda Y."/>
            <person name="Itoh H."/>
            <person name="Senoo K."/>
        </authorList>
    </citation>
    <scope>NUCLEOTIDE SEQUENCE [LARGE SCALE GENOMIC DNA]</scope>
    <source>
        <strain evidence="17 18">DSM 12255</strain>
    </source>
</reference>
<dbReference type="InterPro" id="IPR029151">
    <property type="entry name" value="Sensor-like_sf"/>
</dbReference>
<keyword evidence="5" id="KW-0597">Phosphoprotein</keyword>
<evidence type="ECO:0000256" key="4">
    <source>
        <dbReference type="ARBA" id="ARBA00022475"/>
    </source>
</evidence>
<keyword evidence="12" id="KW-0902">Two-component regulatory system</keyword>
<name>A0AAW4L1X3_9BACT</name>
<keyword evidence="4" id="KW-1003">Cell membrane</keyword>
<dbReference type="CDD" id="cd00082">
    <property type="entry name" value="HisKA"/>
    <property type="match status" value="1"/>
</dbReference>
<evidence type="ECO:0000256" key="7">
    <source>
        <dbReference type="ARBA" id="ARBA00022692"/>
    </source>
</evidence>
<evidence type="ECO:0000256" key="11">
    <source>
        <dbReference type="ARBA" id="ARBA00022989"/>
    </source>
</evidence>
<evidence type="ECO:0000256" key="13">
    <source>
        <dbReference type="ARBA" id="ARBA00023136"/>
    </source>
</evidence>
<dbReference type="InterPro" id="IPR004358">
    <property type="entry name" value="Sig_transdc_His_kin-like_C"/>
</dbReference>
<comment type="subcellular location">
    <subcellularLocation>
        <location evidence="2">Cell membrane</location>
        <topology evidence="2">Multi-pass membrane protein</topology>
    </subcellularLocation>
</comment>
<dbReference type="Pfam" id="PF17202">
    <property type="entry name" value="sCache_3_3"/>
    <property type="match status" value="1"/>
</dbReference>
<dbReference type="Gene3D" id="3.30.565.10">
    <property type="entry name" value="Histidine kinase-like ATPase, C-terminal domain"/>
    <property type="match status" value="1"/>
</dbReference>
<dbReference type="Pfam" id="PF00512">
    <property type="entry name" value="HisKA"/>
    <property type="match status" value="1"/>
</dbReference>
<dbReference type="EC" id="2.7.13.3" evidence="3"/>
<dbReference type="InterPro" id="IPR050351">
    <property type="entry name" value="BphY/WalK/GraS-like"/>
</dbReference>
<evidence type="ECO:0000259" key="15">
    <source>
        <dbReference type="PROSITE" id="PS50109"/>
    </source>
</evidence>
<dbReference type="Gene3D" id="3.30.450.20">
    <property type="entry name" value="PAS domain"/>
    <property type="match status" value="2"/>
</dbReference>
<dbReference type="GO" id="GO:0007234">
    <property type="term" value="P:osmosensory signaling via phosphorelay pathway"/>
    <property type="evidence" value="ECO:0007669"/>
    <property type="project" value="TreeGrafter"/>
</dbReference>
<dbReference type="GO" id="GO:0005524">
    <property type="term" value="F:ATP binding"/>
    <property type="evidence" value="ECO:0007669"/>
    <property type="project" value="UniProtKB-KW"/>
</dbReference>
<dbReference type="InterPro" id="IPR003594">
    <property type="entry name" value="HATPase_dom"/>
</dbReference>
<dbReference type="CDD" id="cd06225">
    <property type="entry name" value="HAMP"/>
    <property type="match status" value="1"/>
</dbReference>
<dbReference type="PRINTS" id="PR00344">
    <property type="entry name" value="BCTRLSENSOR"/>
</dbReference>
<organism evidence="17 18">
    <name type="scientific">Geoanaerobacter pelophilus</name>
    <dbReference type="NCBI Taxonomy" id="60036"/>
    <lineage>
        <taxon>Bacteria</taxon>
        <taxon>Pseudomonadati</taxon>
        <taxon>Thermodesulfobacteriota</taxon>
        <taxon>Desulfuromonadia</taxon>
        <taxon>Geobacterales</taxon>
        <taxon>Geobacteraceae</taxon>
        <taxon>Geoanaerobacter</taxon>
    </lineage>
</organism>
<dbReference type="InterPro" id="IPR000014">
    <property type="entry name" value="PAS"/>
</dbReference>
<dbReference type="PROSITE" id="PS50885">
    <property type="entry name" value="HAMP"/>
    <property type="match status" value="1"/>
</dbReference>
<dbReference type="Gene3D" id="1.10.287.130">
    <property type="match status" value="1"/>
</dbReference>
<dbReference type="Pfam" id="PF00672">
    <property type="entry name" value="HAMP"/>
    <property type="match status" value="1"/>
</dbReference>
<evidence type="ECO:0000313" key="17">
    <source>
        <dbReference type="EMBL" id="MBT0665074.1"/>
    </source>
</evidence>
<dbReference type="GO" id="GO:0000155">
    <property type="term" value="F:phosphorelay sensor kinase activity"/>
    <property type="evidence" value="ECO:0007669"/>
    <property type="project" value="InterPro"/>
</dbReference>
<dbReference type="InterPro" id="IPR005467">
    <property type="entry name" value="His_kinase_dom"/>
</dbReference>
<dbReference type="InterPro" id="IPR003661">
    <property type="entry name" value="HisK_dim/P_dom"/>
</dbReference>
<dbReference type="FunFam" id="1.10.287.130:FF:000001">
    <property type="entry name" value="Two-component sensor histidine kinase"/>
    <property type="match status" value="1"/>
</dbReference>
<dbReference type="Proteomes" id="UP000811899">
    <property type="component" value="Unassembled WGS sequence"/>
</dbReference>
<keyword evidence="8" id="KW-0547">Nucleotide-binding</keyword>
<evidence type="ECO:0000256" key="8">
    <source>
        <dbReference type="ARBA" id="ARBA00022741"/>
    </source>
</evidence>
<dbReference type="SMART" id="SM00388">
    <property type="entry name" value="HisKA"/>
    <property type="match status" value="1"/>
</dbReference>
<dbReference type="AlphaFoldDB" id="A0AAW4L1X3"/>
<comment type="catalytic activity">
    <reaction evidence="1">
        <text>ATP + protein L-histidine = ADP + protein N-phospho-L-histidine.</text>
        <dbReference type="EC" id="2.7.13.3"/>
    </reaction>
</comment>
<dbReference type="SUPFAM" id="SSF55785">
    <property type="entry name" value="PYP-like sensor domain (PAS domain)"/>
    <property type="match status" value="1"/>
</dbReference>
<dbReference type="GO" id="GO:0030295">
    <property type="term" value="F:protein kinase activator activity"/>
    <property type="evidence" value="ECO:0007669"/>
    <property type="project" value="TreeGrafter"/>
</dbReference>
<sequence length="758" mass="83857">MGQCMGIRTKLLLSIILLLVISFSILLFTTIISVDAFISKQIDSEIAETLRYLQHQFYARAETTRDALLQPVSALPVKQRFVAQDRPWLSDALRRWHANLPFIDFLTIIDSDQHVFLRRYAQTEGGEYGMPDLVKKVFKEKRPLITTEIMSRELLAREMPPSRLYMSLGKNSDSAMVITVIVPILGSQGEVIGAVIAGDILNGDTSLSLHLRNLFGDAKHVTVTQNGTSIVSNRHVEGYLFNISQQGLDQLAAGQSYAGEVNIEGSPHRTSFLPILNGKGVLVGSLSVAVDMASYRNIKDESTRNILASAVLAIILSFGIAFFVSRRLAEPLRCLAKGVCMIEAGDLNQQVEVDSGDEVGQLSRSFNSMAKALAERDATIVAKTEALQQLNGLLEKKVAERTKRLQLEMGMLETILTCMVEGMVATDRENRVIQFNPAAQKFFDTVPHRVLGRTLSELTTIEGFVQLERITAGAISREPGLPQLETLLDVKNRRLRVSVAQLVDSDDSIAGLILSIREVTPEEEVDRMKADFISTVSHELKTPLTSIKGALQFIMNKSKWLTSTERELMTVCQRNTDRLIRLITDILDISKIEAGKCEFVYKPLSVTELINSAIDEIKGFAIGRGITVINNAPIDLPRIFGDYERLAQVLSNLLSNAVKFSPEHKVVLVNAAISGSFVVLSVIDGGAQIQWSDREKLFRKFQQLERDDMGSRGGTGLGLAICKEIVERHHGKIFYETGATGGNCFSFTIPVCEGYHEG</sequence>
<keyword evidence="9" id="KW-0418">Kinase</keyword>
<dbReference type="InterPro" id="IPR035965">
    <property type="entry name" value="PAS-like_dom_sf"/>
</dbReference>
<comment type="caution">
    <text evidence="17">The sequence shown here is derived from an EMBL/GenBank/DDBJ whole genome shotgun (WGS) entry which is preliminary data.</text>
</comment>
<dbReference type="PROSITE" id="PS50109">
    <property type="entry name" value="HIS_KIN"/>
    <property type="match status" value="1"/>
</dbReference>
<dbReference type="InterPro" id="IPR003660">
    <property type="entry name" value="HAMP_dom"/>
</dbReference>
<proteinExistence type="predicted"/>
<evidence type="ECO:0000256" key="1">
    <source>
        <dbReference type="ARBA" id="ARBA00000085"/>
    </source>
</evidence>
<evidence type="ECO:0000256" key="10">
    <source>
        <dbReference type="ARBA" id="ARBA00022840"/>
    </source>
</evidence>
<evidence type="ECO:0000256" key="9">
    <source>
        <dbReference type="ARBA" id="ARBA00022777"/>
    </source>
</evidence>
<keyword evidence="7 14" id="KW-0812">Transmembrane</keyword>
<gene>
    <name evidence="17" type="ORF">KI809_12275</name>
</gene>